<dbReference type="Proteomes" id="UP001732700">
    <property type="component" value="Chromosome 1C"/>
</dbReference>
<proteinExistence type="predicted"/>
<sequence length="772" mass="86569">MEEELQHTSAVTPKDFTLSFLERITNKFSKDNIIGYGGYGVVYKGVLDDGEVIAVKKLYHKHPELDDDKQFRNECINLMRVQHENVVRLIGYCYEISHKVLPYDGQYVFARVEERALCFEYLQGGSLHKHLSDETSGFGWHTRYNIIKGICEGLHYLHNGSKDPIYHLDLKPANILLDKNMMPKIGDFGLSRLVDSTQTCTTKEIRGTYGYMPPEYINRYQITPKFDIFSLGVVIIQIMAGRQGYSRCGDMPSQEFIDLVHKNWMKTGQATMSSHTSHEVKTCIKIALRCVEVDRVNRPTISEIVNKLNKIDIAKKSLLNQVTNSRSKQEFNQYASSGAADAESALTAAGNTGFKYGDEGTSIATKEKECGTIDHMVLEEDPAECYNIQDRGRRSSGTIDKLLSAFARLWPSSNAASEGRNGTLWWHDLMQCQAGEVSVAIIQTNILLEDQCCIESASPLGTVIGVFDGHGGPEAAHFARDHLIPNLREAVSGAQGVTADSIEKAFLAMEEGFITLVSSLWDTRPSLAAVGTCCLVGVVCQGTLFIASLGDCVAVLGKVGRDGQIIAEKLSSEHNVHDESVRKELMAQHPDDPHIVVLRHNVWRVKGIIQVSRTIGDAYLKHQQFNREPIHNKFRVSQPFSRPLLSAIPSIVSRSLQPSDHFIIFASDGLWEQLSNEEAVEIVHEHERAGIARRLIKAAVRVAARKREMSYKEINRIEPGVRRHFHDDITVVVLFLDHGLLMKDHAQGHRDISIRCTNSVWDYKSRTDNKII</sequence>
<reference evidence="1" key="2">
    <citation type="submission" date="2025-09" db="UniProtKB">
        <authorList>
            <consortium name="EnsemblPlants"/>
        </authorList>
    </citation>
    <scope>IDENTIFICATION</scope>
</reference>
<keyword evidence="2" id="KW-1185">Reference proteome</keyword>
<name>A0ACD5TRJ5_AVESA</name>
<evidence type="ECO:0000313" key="1">
    <source>
        <dbReference type="EnsemblPlants" id="AVESA.00010b.r2.1CG0113300.1.CDS"/>
    </source>
</evidence>
<protein>
    <submittedName>
        <fullName evidence="1">Uncharacterized protein</fullName>
    </submittedName>
</protein>
<evidence type="ECO:0000313" key="2">
    <source>
        <dbReference type="Proteomes" id="UP001732700"/>
    </source>
</evidence>
<reference evidence="1" key="1">
    <citation type="submission" date="2021-05" db="EMBL/GenBank/DDBJ databases">
        <authorList>
            <person name="Scholz U."/>
            <person name="Mascher M."/>
            <person name="Fiebig A."/>
        </authorList>
    </citation>
    <scope>NUCLEOTIDE SEQUENCE [LARGE SCALE GENOMIC DNA]</scope>
</reference>
<accession>A0ACD5TRJ5</accession>
<organism evidence="1 2">
    <name type="scientific">Avena sativa</name>
    <name type="common">Oat</name>
    <dbReference type="NCBI Taxonomy" id="4498"/>
    <lineage>
        <taxon>Eukaryota</taxon>
        <taxon>Viridiplantae</taxon>
        <taxon>Streptophyta</taxon>
        <taxon>Embryophyta</taxon>
        <taxon>Tracheophyta</taxon>
        <taxon>Spermatophyta</taxon>
        <taxon>Magnoliopsida</taxon>
        <taxon>Liliopsida</taxon>
        <taxon>Poales</taxon>
        <taxon>Poaceae</taxon>
        <taxon>BOP clade</taxon>
        <taxon>Pooideae</taxon>
        <taxon>Poodae</taxon>
        <taxon>Poeae</taxon>
        <taxon>Poeae Chloroplast Group 1 (Aveneae type)</taxon>
        <taxon>Aveninae</taxon>
        <taxon>Avena</taxon>
    </lineage>
</organism>
<dbReference type="EnsemblPlants" id="AVESA.00010b.r2.1CG0113300.1">
    <property type="protein sequence ID" value="AVESA.00010b.r2.1CG0113300.1.CDS"/>
    <property type="gene ID" value="AVESA.00010b.r2.1CG0113300"/>
</dbReference>